<dbReference type="Proteomes" id="UP000767238">
    <property type="component" value="Unassembled WGS sequence"/>
</dbReference>
<comment type="subcellular location">
    <subcellularLocation>
        <location evidence="1">Nucleus</location>
    </subcellularLocation>
</comment>
<dbReference type="AlphaFoldDB" id="A0A9P8GGC0"/>
<name>A0A9P8GGC0_AURME</name>
<dbReference type="Pfam" id="PF00172">
    <property type="entry name" value="Zn_clus"/>
    <property type="match status" value="1"/>
</dbReference>
<feature type="compositionally biased region" description="Basic residues" evidence="3">
    <location>
        <begin position="40"/>
        <end position="51"/>
    </location>
</feature>
<dbReference type="GO" id="GO:0008270">
    <property type="term" value="F:zinc ion binding"/>
    <property type="evidence" value="ECO:0007669"/>
    <property type="project" value="InterPro"/>
</dbReference>
<dbReference type="Pfam" id="PF11951">
    <property type="entry name" value="Fungal_trans_2"/>
    <property type="match status" value="1"/>
</dbReference>
<dbReference type="InterPro" id="IPR001138">
    <property type="entry name" value="Zn2Cys6_DnaBD"/>
</dbReference>
<protein>
    <recommendedName>
        <fullName evidence="4">Zn(2)-C6 fungal-type domain-containing protein</fullName>
    </recommendedName>
</protein>
<evidence type="ECO:0000313" key="6">
    <source>
        <dbReference type="Proteomes" id="UP000767238"/>
    </source>
</evidence>
<dbReference type="PROSITE" id="PS50048">
    <property type="entry name" value="ZN2_CY6_FUNGAL_2"/>
    <property type="match status" value="1"/>
</dbReference>
<dbReference type="OrthoDB" id="3886144at2759"/>
<feature type="compositionally biased region" description="Low complexity" evidence="3">
    <location>
        <begin position="200"/>
        <end position="214"/>
    </location>
</feature>
<dbReference type="InterPro" id="IPR036864">
    <property type="entry name" value="Zn2-C6_fun-type_DNA-bd_sf"/>
</dbReference>
<evidence type="ECO:0000256" key="1">
    <source>
        <dbReference type="ARBA" id="ARBA00004123"/>
    </source>
</evidence>
<feature type="domain" description="Zn(2)-C6 fungal-type" evidence="4">
    <location>
        <begin position="76"/>
        <end position="104"/>
    </location>
</feature>
<dbReference type="SUPFAM" id="SSF57701">
    <property type="entry name" value="Zn2/Cys6 DNA-binding domain"/>
    <property type="match status" value="1"/>
</dbReference>
<dbReference type="EMBL" id="JAHFYH010000033">
    <property type="protein sequence ID" value="KAH0221370.1"/>
    <property type="molecule type" value="Genomic_DNA"/>
</dbReference>
<gene>
    <name evidence="5" type="ORF">KCV03_g5146</name>
</gene>
<dbReference type="GO" id="GO:0045944">
    <property type="term" value="P:positive regulation of transcription by RNA polymerase II"/>
    <property type="evidence" value="ECO:0007669"/>
    <property type="project" value="TreeGrafter"/>
</dbReference>
<dbReference type="PANTHER" id="PTHR37534">
    <property type="entry name" value="TRANSCRIPTIONAL ACTIVATOR PROTEIN UGA3"/>
    <property type="match status" value="1"/>
</dbReference>
<proteinExistence type="predicted"/>
<feature type="region of interest" description="Disordered" evidence="3">
    <location>
        <begin position="178"/>
        <end position="244"/>
    </location>
</feature>
<feature type="non-terminal residue" evidence="5">
    <location>
        <position position="1"/>
    </location>
</feature>
<sequence>MADTITIPSPSVFLRASPDPVPRLDTSQQVFDDEQNKTAAAKKRNTTRKKSVVSTSKPRRDGAAVAKPKQSKSRNGCVTCKAKRLKCDEKKPGCEQCKKRNVDCGGYKKDFKWRPFEETNVASNIAKQNNGSLIVLGNAADGSGKRSPVSPPTRAPSSEAPAQLSSSFAQQLFVAAPAQPSVPRATSAEKERSVHNSSRTSPAEAQAEQAASPTDSANDAGTSSRGSPHGIPAVDGSPKENDMTTTAMMPGTKEVFDFDMHFMDEFLNMTDPPLMEDMEMDFKNVEELTPIVPDYDAWAQQLSHCPTFQDDSTISSPPAMVFPQRITYMYEQPSFAQTSPEMLMLRFDRLTCGILSIKDGPNENPWRTLIWPMAQTSPALYHAISSMTAFHSSRDIPALRVAGHEHKSESVRNLLEGIEESTMNLDTAIATTLALAFAETWDQHLSSGNDHIQGARAMINIALNQHKQSALTGLNLARLKFLANAWVYLDVLSRVTTADEDTSDDYDNLYCLYSTPDSPQIGPSGHPGFGIDFGLPIDSTLDPLMGCASTLFPLIGRTANLIRRVYRAESNSPPMISQAMELKLMLETWEPPAFVEPPEDPTCDVRHALQTAEAYRWATLLYLHQALPEIPERLTTADMAKKVLVFLATVPLASRCVIIHVYPLFMAGCEADVEEDRQWIKSRWAAMSQRMRIGIIDKCVDVMEEVWRRRDEYKNKVLPSKVMPVRRNMVSTADLQSSGNNRPASNRRGSSFNSIAGASEGTMAWANKLRRMTVGDPDKMDSASISCRGSRDAVNGATGTLLTVRGRLHWIGVMKDWGWEGESLCTNVQVSA</sequence>
<comment type="caution">
    <text evidence="5">The sequence shown here is derived from an EMBL/GenBank/DDBJ whole genome shotgun (WGS) entry which is preliminary data.</text>
</comment>
<feature type="region of interest" description="Disordered" evidence="3">
    <location>
        <begin position="732"/>
        <end position="755"/>
    </location>
</feature>
<dbReference type="SMART" id="SM00066">
    <property type="entry name" value="GAL4"/>
    <property type="match status" value="1"/>
</dbReference>
<evidence type="ECO:0000259" key="4">
    <source>
        <dbReference type="PROSITE" id="PS50048"/>
    </source>
</evidence>
<dbReference type="GO" id="GO:0000981">
    <property type="term" value="F:DNA-binding transcription factor activity, RNA polymerase II-specific"/>
    <property type="evidence" value="ECO:0007669"/>
    <property type="project" value="InterPro"/>
</dbReference>
<dbReference type="GO" id="GO:0000976">
    <property type="term" value="F:transcription cis-regulatory region binding"/>
    <property type="evidence" value="ECO:0007669"/>
    <property type="project" value="TreeGrafter"/>
</dbReference>
<evidence type="ECO:0000256" key="2">
    <source>
        <dbReference type="ARBA" id="ARBA00023242"/>
    </source>
</evidence>
<dbReference type="Gene3D" id="4.10.240.10">
    <property type="entry name" value="Zn(2)-C6 fungal-type DNA-binding domain"/>
    <property type="match status" value="1"/>
</dbReference>
<feature type="region of interest" description="Disordered" evidence="3">
    <location>
        <begin position="1"/>
        <end position="74"/>
    </location>
</feature>
<evidence type="ECO:0000313" key="5">
    <source>
        <dbReference type="EMBL" id="KAH0221370.1"/>
    </source>
</evidence>
<reference evidence="5" key="2">
    <citation type="submission" date="2021-08" db="EMBL/GenBank/DDBJ databases">
        <authorList>
            <person name="Gostincar C."/>
            <person name="Sun X."/>
            <person name="Song Z."/>
            <person name="Gunde-Cimerman N."/>
        </authorList>
    </citation>
    <scope>NUCLEOTIDE SEQUENCE</scope>
    <source>
        <strain evidence="5">EXF-8016</strain>
    </source>
</reference>
<dbReference type="GO" id="GO:0005634">
    <property type="term" value="C:nucleus"/>
    <property type="evidence" value="ECO:0007669"/>
    <property type="project" value="UniProtKB-SubCell"/>
</dbReference>
<dbReference type="PANTHER" id="PTHR37534:SF47">
    <property type="entry name" value="ZN(2)-C6 FUNGAL-TYPE DOMAIN-CONTAINING PROTEIN"/>
    <property type="match status" value="1"/>
</dbReference>
<evidence type="ECO:0000256" key="3">
    <source>
        <dbReference type="SAM" id="MobiDB-lite"/>
    </source>
</evidence>
<dbReference type="InterPro" id="IPR021858">
    <property type="entry name" value="Fun_TF"/>
</dbReference>
<feature type="region of interest" description="Disordered" evidence="3">
    <location>
        <begin position="136"/>
        <end position="165"/>
    </location>
</feature>
<dbReference type="CDD" id="cd00067">
    <property type="entry name" value="GAL4"/>
    <property type="match status" value="1"/>
</dbReference>
<keyword evidence="2" id="KW-0539">Nucleus</keyword>
<dbReference type="PROSITE" id="PS00463">
    <property type="entry name" value="ZN2_CY6_FUNGAL_1"/>
    <property type="match status" value="1"/>
</dbReference>
<organism evidence="5 6">
    <name type="scientific">Aureobasidium melanogenum</name>
    <name type="common">Aureobasidium pullulans var. melanogenum</name>
    <dbReference type="NCBI Taxonomy" id="46634"/>
    <lineage>
        <taxon>Eukaryota</taxon>
        <taxon>Fungi</taxon>
        <taxon>Dikarya</taxon>
        <taxon>Ascomycota</taxon>
        <taxon>Pezizomycotina</taxon>
        <taxon>Dothideomycetes</taxon>
        <taxon>Dothideomycetidae</taxon>
        <taxon>Dothideales</taxon>
        <taxon>Saccotheciaceae</taxon>
        <taxon>Aureobasidium</taxon>
    </lineage>
</organism>
<feature type="compositionally biased region" description="Polar residues" evidence="3">
    <location>
        <begin position="215"/>
        <end position="226"/>
    </location>
</feature>
<reference evidence="5" key="1">
    <citation type="journal article" date="2021" name="J Fungi (Basel)">
        <title>Virulence traits and population genomics of the black yeast Aureobasidium melanogenum.</title>
        <authorList>
            <person name="Cernosa A."/>
            <person name="Sun X."/>
            <person name="Gostincar C."/>
            <person name="Fang C."/>
            <person name="Gunde-Cimerman N."/>
            <person name="Song Z."/>
        </authorList>
    </citation>
    <scope>NUCLEOTIDE SEQUENCE</scope>
    <source>
        <strain evidence="5">EXF-8016</strain>
    </source>
</reference>
<accession>A0A9P8GGC0</accession>